<dbReference type="STRING" id="1233.SAMN05216387_1219"/>
<proteinExistence type="predicted"/>
<evidence type="ECO:0000313" key="2">
    <source>
        <dbReference type="Proteomes" id="UP000198620"/>
    </source>
</evidence>
<reference evidence="1 2" key="1">
    <citation type="submission" date="2016-10" db="EMBL/GenBank/DDBJ databases">
        <authorList>
            <person name="de Groot N.N."/>
        </authorList>
    </citation>
    <scope>NUCLEOTIDE SEQUENCE [LARGE SCALE GENOMIC DNA]</scope>
    <source>
        <strain evidence="1 2">Nv1</strain>
    </source>
</reference>
<dbReference type="EMBL" id="FOBH01000021">
    <property type="protein sequence ID" value="SEL64733.1"/>
    <property type="molecule type" value="Genomic_DNA"/>
</dbReference>
<keyword evidence="2" id="KW-1185">Reference proteome</keyword>
<dbReference type="AlphaFoldDB" id="A0A1H7RWW8"/>
<dbReference type="OrthoDB" id="8565732at2"/>
<organism evidence="1 2">
    <name type="scientific">Nitrosovibrio tenuis</name>
    <dbReference type="NCBI Taxonomy" id="1233"/>
    <lineage>
        <taxon>Bacteria</taxon>
        <taxon>Pseudomonadati</taxon>
        <taxon>Pseudomonadota</taxon>
        <taxon>Betaproteobacteria</taxon>
        <taxon>Nitrosomonadales</taxon>
        <taxon>Nitrosomonadaceae</taxon>
        <taxon>Nitrosovibrio</taxon>
    </lineage>
</organism>
<accession>A0A1H7RWW8</accession>
<dbReference type="Proteomes" id="UP000198620">
    <property type="component" value="Unassembled WGS sequence"/>
</dbReference>
<gene>
    <name evidence="1" type="ORF">SAMN05216387_1219</name>
</gene>
<protein>
    <recommendedName>
        <fullName evidence="3">Transcriptional regulator</fullName>
    </recommendedName>
</protein>
<sequence length="81" mass="9220">MEKITKPTPDEIRELLKSRDVTREKAAGLVHVGLRTFHSWVSPIGSTNYRPMPVATWELLLIKLDAHSVYKRVDNMDTGCV</sequence>
<name>A0A1H7RWW8_9PROT</name>
<evidence type="ECO:0008006" key="3">
    <source>
        <dbReference type="Google" id="ProtNLM"/>
    </source>
</evidence>
<evidence type="ECO:0000313" key="1">
    <source>
        <dbReference type="EMBL" id="SEL64733.1"/>
    </source>
</evidence>